<proteinExistence type="predicted"/>
<keyword evidence="2" id="KW-1185">Reference proteome</keyword>
<evidence type="ECO:0000313" key="1">
    <source>
        <dbReference type="EMBL" id="ADB37256.1"/>
    </source>
</evidence>
<organism evidence="1 2">
    <name type="scientific">Spirosoma linguale (strain ATCC 33905 / DSM 74 / LMG 10896 / Claus 1)</name>
    <dbReference type="NCBI Taxonomy" id="504472"/>
    <lineage>
        <taxon>Bacteria</taxon>
        <taxon>Pseudomonadati</taxon>
        <taxon>Bacteroidota</taxon>
        <taxon>Cytophagia</taxon>
        <taxon>Cytophagales</taxon>
        <taxon>Cytophagaceae</taxon>
        <taxon>Spirosoma</taxon>
    </lineage>
</organism>
<evidence type="ECO:0000313" key="2">
    <source>
        <dbReference type="Proteomes" id="UP000002028"/>
    </source>
</evidence>
<gene>
    <name evidence="1" type="ordered locus">Slin_1205</name>
</gene>
<dbReference type="KEGG" id="sli:Slin_1205"/>
<dbReference type="EMBL" id="CP001769">
    <property type="protein sequence ID" value="ADB37256.1"/>
    <property type="molecule type" value="Genomic_DNA"/>
</dbReference>
<dbReference type="Proteomes" id="UP000002028">
    <property type="component" value="Chromosome"/>
</dbReference>
<dbReference type="HOGENOM" id="CLU_2994428_0_0_10"/>
<dbReference type="AlphaFoldDB" id="D2QL17"/>
<protein>
    <submittedName>
        <fullName evidence="1">Uncharacterized protein</fullName>
    </submittedName>
</protein>
<name>D2QL17_SPILD</name>
<dbReference type="STRING" id="504472.Slin_1205"/>
<reference evidence="1 2" key="1">
    <citation type="journal article" date="2010" name="Stand. Genomic Sci.">
        <title>Complete genome sequence of Spirosoma linguale type strain (1).</title>
        <authorList>
            <person name="Lail K."/>
            <person name="Sikorski J."/>
            <person name="Saunders E."/>
            <person name="Lapidus A."/>
            <person name="Glavina Del Rio T."/>
            <person name="Copeland A."/>
            <person name="Tice H."/>
            <person name="Cheng J.-F."/>
            <person name="Lucas S."/>
            <person name="Nolan M."/>
            <person name="Bruce D."/>
            <person name="Goodwin L."/>
            <person name="Pitluck S."/>
            <person name="Ivanova N."/>
            <person name="Mavromatis K."/>
            <person name="Ovchinnikova G."/>
            <person name="Pati A."/>
            <person name="Chen A."/>
            <person name="Palaniappan K."/>
            <person name="Land M."/>
            <person name="Hauser L."/>
            <person name="Chang Y.-J."/>
            <person name="Jeffries C.D."/>
            <person name="Chain P."/>
            <person name="Brettin T."/>
            <person name="Detter J.C."/>
            <person name="Schuetze A."/>
            <person name="Rohde M."/>
            <person name="Tindall B.J."/>
            <person name="Goeker M."/>
            <person name="Bristow J."/>
            <person name="Eisen J.A."/>
            <person name="Markowitz V."/>
            <person name="Hugenholtz P."/>
            <person name="Kyrpides N.C."/>
            <person name="Klenk H.-P."/>
            <person name="Chen F."/>
        </authorList>
    </citation>
    <scope>NUCLEOTIDE SEQUENCE [LARGE SCALE GENOMIC DNA]</scope>
    <source>
        <strain evidence="2">ATCC 33905 / DSM 74 / LMG 10896 / Claus 1</strain>
    </source>
</reference>
<accession>D2QL17</accession>
<sequence length="57" mass="6457">MRLPNLLEVELLIEINRELEAKLLSFGKDVTILTPLGLRADTRLILEQTLKAHSEST</sequence>